<feature type="non-terminal residue" evidence="2">
    <location>
        <position position="1"/>
    </location>
</feature>
<dbReference type="EMBL" id="CAJVCH010544836">
    <property type="protein sequence ID" value="CAG7827782.1"/>
    <property type="molecule type" value="Genomic_DNA"/>
</dbReference>
<keyword evidence="1" id="KW-0812">Transmembrane</keyword>
<accession>A0A8J2L924</accession>
<proteinExistence type="predicted"/>
<evidence type="ECO:0000313" key="3">
    <source>
        <dbReference type="Proteomes" id="UP000708208"/>
    </source>
</evidence>
<evidence type="ECO:0000313" key="2">
    <source>
        <dbReference type="EMBL" id="CAG7827782.1"/>
    </source>
</evidence>
<sequence length="177" mass="20113">EKLSKPIYEAFAMNLQISVGLVSAFLLEIAQFVFCQQFQMEVAQFILLHFMQHVGYNLENIFNNYLGTQSSSNGFETNRKWVADENKLLVAITQYFKWAKFWIRSLNVFGSLLLVVFASHIVTASLSGFTWLTSSYDLSPLHTFAIYRLIQVITAMMKIFSLANAAQDLDTSVTAIT</sequence>
<keyword evidence="3" id="KW-1185">Reference proteome</keyword>
<protein>
    <submittedName>
        <fullName evidence="2">Uncharacterized protein</fullName>
    </submittedName>
</protein>
<feature type="transmembrane region" description="Helical" evidence="1">
    <location>
        <begin position="12"/>
        <end position="34"/>
    </location>
</feature>
<feature type="transmembrane region" description="Helical" evidence="1">
    <location>
        <begin position="144"/>
        <end position="163"/>
    </location>
</feature>
<gene>
    <name evidence="2" type="ORF">AFUS01_LOCUS37745</name>
</gene>
<dbReference type="AlphaFoldDB" id="A0A8J2L924"/>
<dbReference type="Proteomes" id="UP000708208">
    <property type="component" value="Unassembled WGS sequence"/>
</dbReference>
<organism evidence="2 3">
    <name type="scientific">Allacma fusca</name>
    <dbReference type="NCBI Taxonomy" id="39272"/>
    <lineage>
        <taxon>Eukaryota</taxon>
        <taxon>Metazoa</taxon>
        <taxon>Ecdysozoa</taxon>
        <taxon>Arthropoda</taxon>
        <taxon>Hexapoda</taxon>
        <taxon>Collembola</taxon>
        <taxon>Symphypleona</taxon>
        <taxon>Sminthuridae</taxon>
        <taxon>Allacma</taxon>
    </lineage>
</organism>
<keyword evidence="1" id="KW-1133">Transmembrane helix</keyword>
<evidence type="ECO:0000256" key="1">
    <source>
        <dbReference type="SAM" id="Phobius"/>
    </source>
</evidence>
<reference evidence="2" key="1">
    <citation type="submission" date="2021-06" db="EMBL/GenBank/DDBJ databases">
        <authorList>
            <person name="Hodson N. C."/>
            <person name="Mongue J. A."/>
            <person name="Jaron S. K."/>
        </authorList>
    </citation>
    <scope>NUCLEOTIDE SEQUENCE</scope>
</reference>
<keyword evidence="1" id="KW-0472">Membrane</keyword>
<name>A0A8J2L924_9HEXA</name>
<feature type="transmembrane region" description="Helical" evidence="1">
    <location>
        <begin position="106"/>
        <end position="132"/>
    </location>
</feature>
<comment type="caution">
    <text evidence="2">The sequence shown here is derived from an EMBL/GenBank/DDBJ whole genome shotgun (WGS) entry which is preliminary data.</text>
</comment>